<keyword evidence="3" id="KW-1185">Reference proteome</keyword>
<sequence length="265" mass="28622">MPHVVVGSENGAEVSLYYEDAGAGDPVVLIHGWPLSRRSWDSQVQTFVEAGHRVITYDRRGFGRSTHAWDGYDLDTFTADLHTLVEHLGLTRVSLVGFSSGGGEVARYAATFGTDRLHRIVLAGPVIGADRQMAADLTIASRRHRISMLDDLLTRFFSVDGESALDEPTRRYLLQAAADASAKAVTDSIGAWSNAEPLADLIRIDVPTLVVHGEQDAFMPYEAGGRQVAAAIAGSATVLIPSAPHGVPITHHEQWNQAVLAFLND</sequence>
<evidence type="ECO:0000259" key="1">
    <source>
        <dbReference type="Pfam" id="PF00561"/>
    </source>
</evidence>
<feature type="domain" description="AB hydrolase-1" evidence="1">
    <location>
        <begin position="26"/>
        <end position="251"/>
    </location>
</feature>
<comment type="caution">
    <text evidence="2">The sequence shown here is derived from an EMBL/GenBank/DDBJ whole genome shotgun (WGS) entry which is preliminary data.</text>
</comment>
<dbReference type="SUPFAM" id="SSF53474">
    <property type="entry name" value="alpha/beta-Hydrolases"/>
    <property type="match status" value="1"/>
</dbReference>
<dbReference type="InterPro" id="IPR029058">
    <property type="entry name" value="AB_hydrolase_fold"/>
</dbReference>
<dbReference type="InterPro" id="IPR000073">
    <property type="entry name" value="AB_hydrolase_1"/>
</dbReference>
<dbReference type="RefSeq" id="WP_307556388.1">
    <property type="nucleotide sequence ID" value="NZ_JAUSQU010000001.1"/>
</dbReference>
<dbReference type="PRINTS" id="PR00111">
    <property type="entry name" value="ABHYDROLASE"/>
</dbReference>
<dbReference type="PANTHER" id="PTHR43433:SF4">
    <property type="entry name" value="NON-HEME CHLOROPEROXIDASE-RELATED"/>
    <property type="match status" value="1"/>
</dbReference>
<evidence type="ECO:0000313" key="2">
    <source>
        <dbReference type="EMBL" id="MDP9842485.1"/>
    </source>
</evidence>
<evidence type="ECO:0000313" key="3">
    <source>
        <dbReference type="Proteomes" id="UP001225356"/>
    </source>
</evidence>
<dbReference type="Proteomes" id="UP001225356">
    <property type="component" value="Unassembled WGS sequence"/>
</dbReference>
<accession>A0ABT9Q6U9</accession>
<protein>
    <submittedName>
        <fullName evidence="2">Pimeloyl-ACP methyl ester carboxylesterase</fullName>
    </submittedName>
</protein>
<dbReference type="EMBL" id="JAUSQU010000001">
    <property type="protein sequence ID" value="MDP9842485.1"/>
    <property type="molecule type" value="Genomic_DNA"/>
</dbReference>
<gene>
    <name evidence="2" type="ORF">J2853_001696</name>
</gene>
<name>A0ABT9Q6U9_9ACTN</name>
<dbReference type="InterPro" id="IPR050471">
    <property type="entry name" value="AB_hydrolase"/>
</dbReference>
<dbReference type="Pfam" id="PF00561">
    <property type="entry name" value="Abhydrolase_1"/>
    <property type="match status" value="1"/>
</dbReference>
<dbReference type="Gene3D" id="3.40.50.1820">
    <property type="entry name" value="alpha/beta hydrolase"/>
    <property type="match status" value="1"/>
</dbReference>
<reference evidence="2 3" key="1">
    <citation type="submission" date="2023-07" db="EMBL/GenBank/DDBJ databases">
        <title>Sequencing the genomes of 1000 actinobacteria strains.</title>
        <authorList>
            <person name="Klenk H.-P."/>
        </authorList>
    </citation>
    <scope>NUCLEOTIDE SEQUENCE [LARGE SCALE GENOMIC DNA]</scope>
    <source>
        <strain evidence="2 3">DSM 46740</strain>
    </source>
</reference>
<dbReference type="PANTHER" id="PTHR43433">
    <property type="entry name" value="HYDROLASE, ALPHA/BETA FOLD FAMILY PROTEIN"/>
    <property type="match status" value="1"/>
</dbReference>
<proteinExistence type="predicted"/>
<organism evidence="2 3">
    <name type="scientific">Streptosporangium lutulentum</name>
    <dbReference type="NCBI Taxonomy" id="1461250"/>
    <lineage>
        <taxon>Bacteria</taxon>
        <taxon>Bacillati</taxon>
        <taxon>Actinomycetota</taxon>
        <taxon>Actinomycetes</taxon>
        <taxon>Streptosporangiales</taxon>
        <taxon>Streptosporangiaceae</taxon>
        <taxon>Streptosporangium</taxon>
    </lineage>
</organism>